<dbReference type="Proteomes" id="UP001338137">
    <property type="component" value="Unassembled WGS sequence"/>
</dbReference>
<comment type="caution">
    <text evidence="2">The sequence shown here is derived from an EMBL/GenBank/DDBJ whole genome shotgun (WGS) entry which is preliminary data.</text>
</comment>
<evidence type="ECO:0000256" key="1">
    <source>
        <dbReference type="SAM" id="Phobius"/>
    </source>
</evidence>
<sequence>MFCSNCGDQLISTTNFCGSCGNKITNNNSVSSDIDDNELTRQIIGKNDEFYLKKWSSSNKPEQRSGWNWAAFFLTFFWMGYRKMHKLFIIFIATYTVIDLVLSLTGIGAIGNYIGIVIAIIFGSRGNAFYYAHVKEIKEKHKSNPSMYPVGKIGGTSWSGVFLVAGLLILSGLILYIFE</sequence>
<protein>
    <submittedName>
        <fullName evidence="2">DUF2628 domain-containing protein</fullName>
    </submittedName>
</protein>
<keyword evidence="3" id="KW-1185">Reference proteome</keyword>
<dbReference type="Pfam" id="PF10947">
    <property type="entry name" value="DUF2628"/>
    <property type="match status" value="1"/>
</dbReference>
<accession>A0ABU6GAP3</accession>
<keyword evidence="1" id="KW-0812">Transmembrane</keyword>
<dbReference type="EMBL" id="JARLKY010000090">
    <property type="protein sequence ID" value="MEC0231261.1"/>
    <property type="molecule type" value="Genomic_DNA"/>
</dbReference>
<name>A0ABU6GAP3_9BACL</name>
<feature type="transmembrane region" description="Helical" evidence="1">
    <location>
        <begin position="153"/>
        <end position="178"/>
    </location>
</feature>
<keyword evidence="1" id="KW-0472">Membrane</keyword>
<evidence type="ECO:0000313" key="2">
    <source>
        <dbReference type="EMBL" id="MEC0231261.1"/>
    </source>
</evidence>
<evidence type="ECO:0000313" key="3">
    <source>
        <dbReference type="Proteomes" id="UP001338137"/>
    </source>
</evidence>
<gene>
    <name evidence="2" type="ORF">P4I72_29605</name>
</gene>
<reference evidence="2 3" key="1">
    <citation type="submission" date="2023-03" db="EMBL/GenBank/DDBJ databases">
        <title>Bacillus Genome Sequencing.</title>
        <authorList>
            <person name="Dunlap C."/>
        </authorList>
    </citation>
    <scope>NUCLEOTIDE SEQUENCE [LARGE SCALE GENOMIC DNA]</scope>
    <source>
        <strain evidence="2 3">BD-533</strain>
    </source>
</reference>
<dbReference type="InterPro" id="IPR024399">
    <property type="entry name" value="DUF2628"/>
</dbReference>
<dbReference type="RefSeq" id="WP_326075229.1">
    <property type="nucleotide sequence ID" value="NZ_JARLKY010000090.1"/>
</dbReference>
<feature type="transmembrane region" description="Helical" evidence="1">
    <location>
        <begin position="88"/>
        <end position="107"/>
    </location>
</feature>
<proteinExistence type="predicted"/>
<organism evidence="2 3">
    <name type="scientific">Paenibacillus alba</name>
    <dbReference type="NCBI Taxonomy" id="1197127"/>
    <lineage>
        <taxon>Bacteria</taxon>
        <taxon>Bacillati</taxon>
        <taxon>Bacillota</taxon>
        <taxon>Bacilli</taxon>
        <taxon>Bacillales</taxon>
        <taxon>Paenibacillaceae</taxon>
        <taxon>Paenibacillus</taxon>
    </lineage>
</organism>
<keyword evidence="1" id="KW-1133">Transmembrane helix</keyword>